<protein>
    <recommendedName>
        <fullName evidence="4">2-oxoglutarate-dependent ethylene/succinate-forming enzyme</fullName>
        <ecNumber evidence="3">1.13.12.19</ecNumber>
        <ecNumber evidence="2">1.14.20.7</ecNumber>
    </recommendedName>
    <alternativeName>
        <fullName evidence="6">2-oxoglutarate dioxygenase (ethylene-forming)</fullName>
    </alternativeName>
    <alternativeName>
        <fullName evidence="7">2-oxoglutarate/L-arginine monooxygenase/decarboxylase (succinate-forming)</fullName>
    </alternativeName>
</protein>
<dbReference type="InterPro" id="IPR026992">
    <property type="entry name" value="DIOX_N"/>
</dbReference>
<dbReference type="PANTHER" id="PTHR47990">
    <property type="entry name" value="2-OXOGLUTARATE (2OG) AND FE(II)-DEPENDENT OXYGENASE SUPERFAMILY PROTEIN-RELATED"/>
    <property type="match status" value="1"/>
</dbReference>
<dbReference type="Proteomes" id="UP000437748">
    <property type="component" value="Unassembled WGS sequence"/>
</dbReference>
<keyword evidence="5" id="KW-0266">Ethylene biosynthesis</keyword>
<dbReference type="EMBL" id="WFLM01000003">
    <property type="protein sequence ID" value="KAB8038808.1"/>
    <property type="molecule type" value="Genomic_DNA"/>
</dbReference>
<dbReference type="InterPro" id="IPR050231">
    <property type="entry name" value="Iron_ascorbate_oxido_reductase"/>
</dbReference>
<evidence type="ECO:0000256" key="2">
    <source>
        <dbReference type="ARBA" id="ARBA00012293"/>
    </source>
</evidence>
<evidence type="ECO:0000256" key="7">
    <source>
        <dbReference type="ARBA" id="ARBA00031282"/>
    </source>
</evidence>
<gene>
    <name evidence="12" type="ORF">GCL60_08065</name>
</gene>
<dbReference type="GO" id="GO:0102276">
    <property type="term" value="F:2-oxoglutarate oxygenase/decarboxylase (ethylene-forming) activity"/>
    <property type="evidence" value="ECO:0007669"/>
    <property type="project" value="UniProtKB-EC"/>
</dbReference>
<evidence type="ECO:0000256" key="8">
    <source>
        <dbReference type="ARBA" id="ARBA00047725"/>
    </source>
</evidence>
<keyword evidence="10" id="KW-0408">Iron</keyword>
<comment type="catalytic activity">
    <reaction evidence="9">
        <text>L-arginine + 2-oxoglutarate + O2 = guanidine + L-glutamate 5-semialdehyde + succinate + CO2</text>
        <dbReference type="Rhea" id="RHEA:31535"/>
        <dbReference type="ChEBI" id="CHEBI:15379"/>
        <dbReference type="ChEBI" id="CHEBI:16526"/>
        <dbReference type="ChEBI" id="CHEBI:16810"/>
        <dbReference type="ChEBI" id="CHEBI:30031"/>
        <dbReference type="ChEBI" id="CHEBI:30087"/>
        <dbReference type="ChEBI" id="CHEBI:32682"/>
        <dbReference type="ChEBI" id="CHEBI:58066"/>
        <dbReference type="EC" id="1.14.20.7"/>
    </reaction>
</comment>
<keyword evidence="10" id="KW-0560">Oxidoreductase</keyword>
<dbReference type="RefSeq" id="WP_153420157.1">
    <property type="nucleotide sequence ID" value="NZ_WFLM01000003.1"/>
</dbReference>
<keyword evidence="13" id="KW-1185">Reference proteome</keyword>
<dbReference type="SUPFAM" id="SSF51197">
    <property type="entry name" value="Clavaminate synthase-like"/>
    <property type="match status" value="1"/>
</dbReference>
<evidence type="ECO:0000313" key="13">
    <source>
        <dbReference type="Proteomes" id="UP000437748"/>
    </source>
</evidence>
<dbReference type="AlphaFoldDB" id="A0A6N6VS82"/>
<keyword evidence="10" id="KW-0479">Metal-binding</keyword>
<comment type="similarity">
    <text evidence="10">Belongs to the iron/ascorbate-dependent oxidoreductase family.</text>
</comment>
<dbReference type="Gene3D" id="2.60.120.330">
    <property type="entry name" value="B-lactam Antibiotic, Isopenicillin N Synthase, Chain"/>
    <property type="match status" value="1"/>
</dbReference>
<evidence type="ECO:0000256" key="1">
    <source>
        <dbReference type="ARBA" id="ARBA00004767"/>
    </source>
</evidence>
<evidence type="ECO:0000256" key="5">
    <source>
        <dbReference type="ARBA" id="ARBA00022666"/>
    </source>
</evidence>
<comment type="catalytic activity">
    <reaction evidence="8">
        <text>2-oxoglutarate + O2 + 2 H(+) = ethene + 3 CO2 + H2O</text>
        <dbReference type="Rhea" id="RHEA:31523"/>
        <dbReference type="ChEBI" id="CHEBI:15377"/>
        <dbReference type="ChEBI" id="CHEBI:15378"/>
        <dbReference type="ChEBI" id="CHEBI:15379"/>
        <dbReference type="ChEBI" id="CHEBI:16526"/>
        <dbReference type="ChEBI" id="CHEBI:16810"/>
        <dbReference type="ChEBI" id="CHEBI:18153"/>
        <dbReference type="EC" id="1.13.12.19"/>
    </reaction>
</comment>
<organism evidence="12 13">
    <name type="scientific">Silvanigrella paludirubra</name>
    <dbReference type="NCBI Taxonomy" id="2499159"/>
    <lineage>
        <taxon>Bacteria</taxon>
        <taxon>Pseudomonadati</taxon>
        <taxon>Bdellovibrionota</taxon>
        <taxon>Oligoflexia</taxon>
        <taxon>Silvanigrellales</taxon>
        <taxon>Silvanigrellaceae</taxon>
        <taxon>Silvanigrella</taxon>
    </lineage>
</organism>
<dbReference type="InterPro" id="IPR044861">
    <property type="entry name" value="IPNS-like_FE2OG_OXY"/>
</dbReference>
<dbReference type="PRINTS" id="PR00682">
    <property type="entry name" value="IPNSYNTHASE"/>
</dbReference>
<comment type="caution">
    <text evidence="12">The sequence shown here is derived from an EMBL/GenBank/DDBJ whole genome shotgun (WGS) entry which is preliminary data.</text>
</comment>
<dbReference type="GO" id="GO:0009693">
    <property type="term" value="P:ethylene biosynthetic process"/>
    <property type="evidence" value="ECO:0007669"/>
    <property type="project" value="UniProtKB-KW"/>
</dbReference>
<sequence length="319" mass="36053">MNKVPITNIKQYTEGSLKEKNEFIKIFGKAIQEFGFVIIEGHEVPNKLIQDCYDQIIQLFDLPKNIKSNYIEEGGLGQRGYVSFGLEHAKNNDKGDLKEFWHIGREFYENKDLELKSAKNIWPVKELPNFKDKLTTLYSSLDKISLVLLSAISEYLGIPKNTLSNMAKDGNTVLRALHYPPVTGDQFNSGAIRAAAHEDINLITILCEATEGGLEILTRQGKWLEIQSQKGQMIVDSGDMLSRITNEIIPSTTHRVVNPINAKNVSRYSLPFFVHAYENCELNVLDKCVSPSRSAKFPPILANEFLLQRLREIGLGKKI</sequence>
<accession>A0A6N6VS82</accession>
<evidence type="ECO:0000256" key="4">
    <source>
        <dbReference type="ARBA" id="ARBA00019045"/>
    </source>
</evidence>
<feature type="domain" description="Fe2OG dioxygenase" evidence="11">
    <location>
        <begin position="169"/>
        <end position="276"/>
    </location>
</feature>
<dbReference type="Pfam" id="PF03171">
    <property type="entry name" value="2OG-FeII_Oxy"/>
    <property type="match status" value="1"/>
</dbReference>
<dbReference type="OrthoDB" id="5288930at2"/>
<evidence type="ECO:0000256" key="6">
    <source>
        <dbReference type="ARBA" id="ARBA00031011"/>
    </source>
</evidence>
<evidence type="ECO:0000313" key="12">
    <source>
        <dbReference type="EMBL" id="KAB8038808.1"/>
    </source>
</evidence>
<dbReference type="EC" id="1.13.12.19" evidence="3"/>
<evidence type="ECO:0000256" key="3">
    <source>
        <dbReference type="ARBA" id="ARBA00012531"/>
    </source>
</evidence>
<name>A0A6N6VS82_9BACT</name>
<reference evidence="12 13" key="1">
    <citation type="submission" date="2019-10" db="EMBL/GenBank/DDBJ databases">
        <title>New species of Slilvanegrellaceae.</title>
        <authorList>
            <person name="Pitt A."/>
            <person name="Hahn M.W."/>
        </authorList>
    </citation>
    <scope>NUCLEOTIDE SEQUENCE [LARGE SCALE GENOMIC DNA]</scope>
    <source>
        <strain evidence="12 13">SP-Ram-0.45-NSY-1</strain>
    </source>
</reference>
<dbReference type="GO" id="GO:0046872">
    <property type="term" value="F:metal ion binding"/>
    <property type="evidence" value="ECO:0007669"/>
    <property type="project" value="UniProtKB-KW"/>
</dbReference>
<dbReference type="Pfam" id="PF14226">
    <property type="entry name" value="DIOX_N"/>
    <property type="match status" value="1"/>
</dbReference>
<evidence type="ECO:0000259" key="11">
    <source>
        <dbReference type="PROSITE" id="PS51471"/>
    </source>
</evidence>
<comment type="pathway">
    <text evidence="1">Alkene biosynthesis; ethylene biosynthesis via 2-oxoglutarate.</text>
</comment>
<proteinExistence type="inferred from homology"/>
<dbReference type="PROSITE" id="PS51471">
    <property type="entry name" value="FE2OG_OXY"/>
    <property type="match status" value="1"/>
</dbReference>
<dbReference type="EC" id="1.14.20.7" evidence="2"/>
<dbReference type="InterPro" id="IPR005123">
    <property type="entry name" value="Oxoglu/Fe-dep_dioxygenase_dom"/>
</dbReference>
<dbReference type="InterPro" id="IPR027443">
    <property type="entry name" value="IPNS-like_sf"/>
</dbReference>
<evidence type="ECO:0000256" key="10">
    <source>
        <dbReference type="RuleBase" id="RU003682"/>
    </source>
</evidence>
<evidence type="ECO:0000256" key="9">
    <source>
        <dbReference type="ARBA" id="ARBA00049359"/>
    </source>
</evidence>